<dbReference type="InParanoid" id="A0A165A4Y6"/>
<gene>
    <name evidence="1" type="ORF">L228DRAFT_270722</name>
</gene>
<organism evidence="1 2">
    <name type="scientific">Xylona heveae (strain CBS 132557 / TC161)</name>
    <dbReference type="NCBI Taxonomy" id="1328760"/>
    <lineage>
        <taxon>Eukaryota</taxon>
        <taxon>Fungi</taxon>
        <taxon>Dikarya</taxon>
        <taxon>Ascomycota</taxon>
        <taxon>Pezizomycotina</taxon>
        <taxon>Xylonomycetes</taxon>
        <taxon>Xylonales</taxon>
        <taxon>Xylonaceae</taxon>
        <taxon>Xylona</taxon>
    </lineage>
</organism>
<dbReference type="Proteomes" id="UP000076632">
    <property type="component" value="Unassembled WGS sequence"/>
</dbReference>
<dbReference type="RefSeq" id="XP_018185511.1">
    <property type="nucleotide sequence ID" value="XM_018335445.1"/>
</dbReference>
<name>A0A165A4Y6_XYLHT</name>
<dbReference type="EMBL" id="KV407464">
    <property type="protein sequence ID" value="KZF19956.1"/>
    <property type="molecule type" value="Genomic_DNA"/>
</dbReference>
<proteinExistence type="predicted"/>
<sequence length="96" mass="10918">MDESNPPLFHYPVGHPKGSANKYKAEANFSQSSFAQKHHAHLLSMNSIKLEIEKAKNNDHNVHLRTVNKTKQTNKYKQALNEAKEDLKQYVNGTST</sequence>
<accession>A0A165A4Y6</accession>
<reference evidence="1 2" key="1">
    <citation type="journal article" date="2016" name="Fungal Biol.">
        <title>The genome of Xylona heveae provides a window into fungal endophytism.</title>
        <authorList>
            <person name="Gazis R."/>
            <person name="Kuo A."/>
            <person name="Riley R."/>
            <person name="LaButti K."/>
            <person name="Lipzen A."/>
            <person name="Lin J."/>
            <person name="Amirebrahimi M."/>
            <person name="Hesse C.N."/>
            <person name="Spatafora J.W."/>
            <person name="Henrissat B."/>
            <person name="Hainaut M."/>
            <person name="Grigoriev I.V."/>
            <person name="Hibbett D.S."/>
        </authorList>
    </citation>
    <scope>NUCLEOTIDE SEQUENCE [LARGE SCALE GENOMIC DNA]</scope>
    <source>
        <strain evidence="1 2">TC161</strain>
    </source>
</reference>
<dbReference type="AlphaFoldDB" id="A0A165A4Y6"/>
<dbReference type="GeneID" id="28900582"/>
<evidence type="ECO:0000313" key="2">
    <source>
        <dbReference type="Proteomes" id="UP000076632"/>
    </source>
</evidence>
<evidence type="ECO:0000313" key="1">
    <source>
        <dbReference type="EMBL" id="KZF19956.1"/>
    </source>
</evidence>
<keyword evidence="2" id="KW-1185">Reference proteome</keyword>
<protein>
    <submittedName>
        <fullName evidence="1">Uncharacterized protein</fullName>
    </submittedName>
</protein>